<dbReference type="SUPFAM" id="SSF51556">
    <property type="entry name" value="Metallo-dependent hydrolases"/>
    <property type="match status" value="1"/>
</dbReference>
<evidence type="ECO:0008006" key="2">
    <source>
        <dbReference type="Google" id="ProtNLM"/>
    </source>
</evidence>
<dbReference type="InterPro" id="IPR032466">
    <property type="entry name" value="Metal_Hydrolase"/>
</dbReference>
<reference evidence="1" key="1">
    <citation type="submission" date="2018-05" db="EMBL/GenBank/DDBJ databases">
        <authorList>
            <person name="Lanie J.A."/>
            <person name="Ng W.-L."/>
            <person name="Kazmierczak K.M."/>
            <person name="Andrzejewski T.M."/>
            <person name="Davidsen T.M."/>
            <person name="Wayne K.J."/>
            <person name="Tettelin H."/>
            <person name="Glass J.I."/>
            <person name="Rusch D."/>
            <person name="Podicherti R."/>
            <person name="Tsui H.-C.T."/>
            <person name="Winkler M.E."/>
        </authorList>
    </citation>
    <scope>NUCLEOTIDE SEQUENCE</scope>
</reference>
<dbReference type="Pfam" id="PF01244">
    <property type="entry name" value="Peptidase_M19"/>
    <property type="match status" value="1"/>
</dbReference>
<dbReference type="GO" id="GO:0006508">
    <property type="term" value="P:proteolysis"/>
    <property type="evidence" value="ECO:0007669"/>
    <property type="project" value="InterPro"/>
</dbReference>
<sequence>MYRAEDFRRDFDGGVGLKIVHLGVDAWIEAPSVRDYEAAYYVNTGFLARGLKRLTEVLKLERLGEPIKIVRNAADINQAVEEDKLALILGFEGGKIIEEDVDLLDAWFALGLRHMQLNWAMRNSIGASQTEEDELDRPGLTEFGFEVISRMNDLGIIVDVSHSAPKTIRDVIETTSKPLLNSHSGSRSLADKQQNLWDDQITDMAENGGVIGIHFCSRLVLGINGVQSEIEDVVRQIECVTQI</sequence>
<dbReference type="PROSITE" id="PS51365">
    <property type="entry name" value="RENAL_DIPEPTIDASE_2"/>
    <property type="match status" value="1"/>
</dbReference>
<feature type="non-terminal residue" evidence="1">
    <location>
        <position position="243"/>
    </location>
</feature>
<dbReference type="GO" id="GO:0070573">
    <property type="term" value="F:metallodipeptidase activity"/>
    <property type="evidence" value="ECO:0007669"/>
    <property type="project" value="InterPro"/>
</dbReference>
<dbReference type="EMBL" id="UINC01029131">
    <property type="protein sequence ID" value="SVB11343.1"/>
    <property type="molecule type" value="Genomic_DNA"/>
</dbReference>
<dbReference type="PANTHER" id="PTHR10443:SF12">
    <property type="entry name" value="DIPEPTIDASE"/>
    <property type="match status" value="1"/>
</dbReference>
<name>A0A382BDN5_9ZZZZ</name>
<proteinExistence type="predicted"/>
<dbReference type="PANTHER" id="PTHR10443">
    <property type="entry name" value="MICROSOMAL DIPEPTIDASE"/>
    <property type="match status" value="1"/>
</dbReference>
<dbReference type="Gene3D" id="3.20.20.140">
    <property type="entry name" value="Metal-dependent hydrolases"/>
    <property type="match status" value="1"/>
</dbReference>
<dbReference type="AlphaFoldDB" id="A0A382BDN5"/>
<accession>A0A382BDN5</accession>
<dbReference type="InterPro" id="IPR008257">
    <property type="entry name" value="Pept_M19"/>
</dbReference>
<gene>
    <name evidence="1" type="ORF">METZ01_LOCUS164197</name>
</gene>
<organism evidence="1">
    <name type="scientific">marine metagenome</name>
    <dbReference type="NCBI Taxonomy" id="408172"/>
    <lineage>
        <taxon>unclassified sequences</taxon>
        <taxon>metagenomes</taxon>
        <taxon>ecological metagenomes</taxon>
    </lineage>
</organism>
<evidence type="ECO:0000313" key="1">
    <source>
        <dbReference type="EMBL" id="SVB11343.1"/>
    </source>
</evidence>
<protein>
    <recommendedName>
        <fullName evidence="2">Dipeptidase</fullName>
    </recommendedName>
</protein>